<organism evidence="14 15">
    <name type="scientific">Methyloradius palustris</name>
    <dbReference type="NCBI Taxonomy" id="2778876"/>
    <lineage>
        <taxon>Bacteria</taxon>
        <taxon>Pseudomonadati</taxon>
        <taxon>Pseudomonadota</taxon>
        <taxon>Betaproteobacteria</taxon>
        <taxon>Nitrosomonadales</taxon>
        <taxon>Methylophilaceae</taxon>
        <taxon>Methyloradius</taxon>
    </lineage>
</organism>
<proteinExistence type="inferred from homology"/>
<keyword evidence="7" id="KW-0418">Kinase</keyword>
<dbReference type="Proteomes" id="UP000826722">
    <property type="component" value="Chromosome"/>
</dbReference>
<dbReference type="PANTHER" id="PTHR43071:SF1">
    <property type="entry name" value="2-AMINO-4-HYDROXY-6-HYDROXYMETHYLDIHYDROPTERIDINE PYROPHOSPHOKINASE"/>
    <property type="match status" value="1"/>
</dbReference>
<dbReference type="Gene3D" id="3.30.70.560">
    <property type="entry name" value="7,8-Dihydro-6-hydroxymethylpterin-pyrophosphokinase HPPK"/>
    <property type="match status" value="1"/>
</dbReference>
<comment type="similarity">
    <text evidence="2">Belongs to the HPPK family.</text>
</comment>
<evidence type="ECO:0000256" key="7">
    <source>
        <dbReference type="ARBA" id="ARBA00022777"/>
    </source>
</evidence>
<evidence type="ECO:0000259" key="13">
    <source>
        <dbReference type="Pfam" id="PF01288"/>
    </source>
</evidence>
<keyword evidence="6" id="KW-0547">Nucleotide-binding</keyword>
<dbReference type="AlphaFoldDB" id="A0A8D5FYH4"/>
<evidence type="ECO:0000256" key="10">
    <source>
        <dbReference type="ARBA" id="ARBA00029409"/>
    </source>
</evidence>
<dbReference type="GO" id="GO:0005524">
    <property type="term" value="F:ATP binding"/>
    <property type="evidence" value="ECO:0007669"/>
    <property type="project" value="UniProtKB-KW"/>
</dbReference>
<dbReference type="GO" id="GO:0046656">
    <property type="term" value="P:folic acid biosynthetic process"/>
    <property type="evidence" value="ECO:0007669"/>
    <property type="project" value="UniProtKB-KW"/>
</dbReference>
<evidence type="ECO:0000256" key="5">
    <source>
        <dbReference type="ARBA" id="ARBA00022679"/>
    </source>
</evidence>
<evidence type="ECO:0000256" key="3">
    <source>
        <dbReference type="ARBA" id="ARBA00013253"/>
    </source>
</evidence>
<keyword evidence="9" id="KW-0289">Folate biosynthesis</keyword>
<evidence type="ECO:0000256" key="4">
    <source>
        <dbReference type="ARBA" id="ARBA00016218"/>
    </source>
</evidence>
<evidence type="ECO:0000256" key="9">
    <source>
        <dbReference type="ARBA" id="ARBA00022909"/>
    </source>
</evidence>
<keyword evidence="15" id="KW-1185">Reference proteome</keyword>
<comment type="pathway">
    <text evidence="1">Cofactor biosynthesis; tetrahydrofolate biosynthesis; 2-amino-4-hydroxy-6-hydroxymethyl-7,8-dihydropteridine diphosphate from 7,8-dihydroneopterin triphosphate: step 4/4.</text>
</comment>
<evidence type="ECO:0000256" key="2">
    <source>
        <dbReference type="ARBA" id="ARBA00005810"/>
    </source>
</evidence>
<dbReference type="SUPFAM" id="SSF55083">
    <property type="entry name" value="6-hydroxymethyl-7,8-dihydropterin pyrophosphokinase, HPPK"/>
    <property type="match status" value="1"/>
</dbReference>
<dbReference type="GO" id="GO:0046654">
    <property type="term" value="P:tetrahydrofolate biosynthetic process"/>
    <property type="evidence" value="ECO:0007669"/>
    <property type="project" value="UniProtKB-UniPathway"/>
</dbReference>
<gene>
    <name evidence="14" type="primary">folK</name>
    <name evidence="14" type="ORF">ZMTM_06360</name>
</gene>
<reference evidence="14" key="1">
    <citation type="journal article" date="2021" name="Arch. Microbiol.">
        <title>Methyloradius palustris gen. nov., sp. nov., a methanol-oxidizing bacterium isolated from snow.</title>
        <authorList>
            <person name="Miyadera T."/>
            <person name="Kojima H."/>
            <person name="Fukui M."/>
        </authorList>
    </citation>
    <scope>NUCLEOTIDE SEQUENCE</scope>
    <source>
        <strain evidence="14">Zm11</strain>
    </source>
</reference>
<dbReference type="PANTHER" id="PTHR43071">
    <property type="entry name" value="2-AMINO-4-HYDROXY-6-HYDROXYMETHYLDIHYDROPTERIDINE PYROPHOSPHOKINASE"/>
    <property type="match status" value="1"/>
</dbReference>
<name>A0A8D5FYH4_9PROT</name>
<accession>A0A8D5FYH4</accession>
<dbReference type="EC" id="2.7.6.3" evidence="3"/>
<evidence type="ECO:0000256" key="1">
    <source>
        <dbReference type="ARBA" id="ARBA00005051"/>
    </source>
</evidence>
<dbReference type="NCBIfam" id="TIGR01498">
    <property type="entry name" value="folK"/>
    <property type="match status" value="1"/>
</dbReference>
<feature type="domain" description="7,8-dihydro-6-hydroxymethylpterin-pyrophosphokinase" evidence="13">
    <location>
        <begin position="10"/>
        <end position="138"/>
    </location>
</feature>
<dbReference type="KEGG" id="mpau:ZMTM_06360"/>
<evidence type="ECO:0000256" key="12">
    <source>
        <dbReference type="ARBA" id="ARBA00033413"/>
    </source>
</evidence>
<evidence type="ECO:0000256" key="8">
    <source>
        <dbReference type="ARBA" id="ARBA00022840"/>
    </source>
</evidence>
<sequence length="170" mass="18630">MISMQKHRAFVALGSNLQNPELQVGNAINELNELPQTTLIKASSLYKTSPVGYDNQPDFINAVAEVETALNAPELLDALLALENSHGRERPFPNAPRVLDLDLLLFDDVSMQTSILTLPHPRMHLRGFVMQPLVEIAPDVIIPNIGKVSDIAVSYAGQSVEIVNPDKKKA</sequence>
<protein>
    <recommendedName>
        <fullName evidence="4">2-amino-4-hydroxy-6-hydroxymethyldihydropteridine pyrophosphokinase</fullName>
        <ecNumber evidence="3">2.7.6.3</ecNumber>
    </recommendedName>
    <alternativeName>
        <fullName evidence="11">6-hydroxymethyl-7,8-dihydropterin pyrophosphokinase</fullName>
    </alternativeName>
    <alternativeName>
        <fullName evidence="12">7,8-dihydro-6-hydroxymethylpterin-pyrophosphokinase</fullName>
    </alternativeName>
</protein>
<dbReference type="CDD" id="cd00483">
    <property type="entry name" value="HPPK"/>
    <property type="match status" value="1"/>
</dbReference>
<dbReference type="EMBL" id="AP024110">
    <property type="protein sequence ID" value="BCM24377.1"/>
    <property type="molecule type" value="Genomic_DNA"/>
</dbReference>
<evidence type="ECO:0000313" key="15">
    <source>
        <dbReference type="Proteomes" id="UP000826722"/>
    </source>
</evidence>
<evidence type="ECO:0000256" key="6">
    <source>
        <dbReference type="ARBA" id="ARBA00022741"/>
    </source>
</evidence>
<dbReference type="Pfam" id="PF01288">
    <property type="entry name" value="HPPK"/>
    <property type="match status" value="1"/>
</dbReference>
<evidence type="ECO:0000256" key="11">
    <source>
        <dbReference type="ARBA" id="ARBA00029766"/>
    </source>
</evidence>
<dbReference type="InterPro" id="IPR035907">
    <property type="entry name" value="Hppk_sf"/>
</dbReference>
<dbReference type="GO" id="GO:0003848">
    <property type="term" value="F:2-amino-4-hydroxy-6-hydroxymethyldihydropteridine diphosphokinase activity"/>
    <property type="evidence" value="ECO:0007669"/>
    <property type="project" value="UniProtKB-EC"/>
</dbReference>
<keyword evidence="8" id="KW-0067">ATP-binding</keyword>
<dbReference type="InterPro" id="IPR000550">
    <property type="entry name" value="Hppk"/>
</dbReference>
<keyword evidence="5" id="KW-0808">Transferase</keyword>
<dbReference type="GO" id="GO:0016301">
    <property type="term" value="F:kinase activity"/>
    <property type="evidence" value="ECO:0007669"/>
    <property type="project" value="UniProtKB-KW"/>
</dbReference>
<evidence type="ECO:0000313" key="14">
    <source>
        <dbReference type="EMBL" id="BCM24377.1"/>
    </source>
</evidence>
<dbReference type="UniPathway" id="UPA00077">
    <property type="reaction ID" value="UER00155"/>
</dbReference>
<comment type="function">
    <text evidence="10">Catalyzes the transfer of pyrophosphate from adenosine triphosphate (ATP) to 6-hydroxymethyl-7,8-dihydropterin, an enzymatic step in folate biosynthesis pathway.</text>
</comment>